<gene>
    <name evidence="1" type="ORF">HOV93_10000</name>
</gene>
<sequence>MINLRPQCRAVLTRKRSLENYLHPAEIREVAPIELTFGDFDPVANLVAKQIYENGLHDRPWELLSRRSQNRLSMRSANCRSREVLMSNRTKKVSGSRIFRPSVDHNSDLSVVEVTR</sequence>
<reference evidence="1 2" key="1">
    <citation type="submission" date="2020-05" db="EMBL/GenBank/DDBJ databases">
        <title>Bremerella alba sp. nov., a novel planctomycete isolated from the surface of the macroalga Fucus spiralis.</title>
        <authorList>
            <person name="Godinho O."/>
            <person name="Botelho R."/>
            <person name="Albuquerque L."/>
            <person name="Wiegand S."/>
            <person name="Da Costa M.S."/>
            <person name="Lobo-Da-Cunha A."/>
            <person name="Jogler C."/>
            <person name="Lage O.M."/>
        </authorList>
    </citation>
    <scope>NUCLEOTIDE SEQUENCE [LARGE SCALE GENOMIC DNA]</scope>
    <source>
        <strain evidence="1 2">FF15</strain>
    </source>
</reference>
<dbReference type="EMBL" id="JABRWO010000002">
    <property type="protein sequence ID" value="MBA2113847.1"/>
    <property type="molecule type" value="Genomic_DNA"/>
</dbReference>
<accession>A0A7V8V2Q6</accession>
<dbReference type="Proteomes" id="UP000551616">
    <property type="component" value="Unassembled WGS sequence"/>
</dbReference>
<comment type="caution">
    <text evidence="1">The sequence shown here is derived from an EMBL/GenBank/DDBJ whole genome shotgun (WGS) entry which is preliminary data.</text>
</comment>
<evidence type="ECO:0000313" key="2">
    <source>
        <dbReference type="Proteomes" id="UP000551616"/>
    </source>
</evidence>
<protein>
    <submittedName>
        <fullName evidence="1">Uncharacterized protein</fullName>
    </submittedName>
</protein>
<organism evidence="1 2">
    <name type="scientific">Bremerella alba</name>
    <dbReference type="NCBI Taxonomy" id="980252"/>
    <lineage>
        <taxon>Bacteria</taxon>
        <taxon>Pseudomonadati</taxon>
        <taxon>Planctomycetota</taxon>
        <taxon>Planctomycetia</taxon>
        <taxon>Pirellulales</taxon>
        <taxon>Pirellulaceae</taxon>
        <taxon>Bremerella</taxon>
    </lineage>
</organism>
<proteinExistence type="predicted"/>
<keyword evidence="2" id="KW-1185">Reference proteome</keyword>
<name>A0A7V8V2Q6_9BACT</name>
<evidence type="ECO:0000313" key="1">
    <source>
        <dbReference type="EMBL" id="MBA2113847.1"/>
    </source>
</evidence>
<dbReference type="AlphaFoldDB" id="A0A7V8V2Q6"/>